<keyword evidence="2" id="KW-1185">Reference proteome</keyword>
<name>A0AAD7E0W7_9AGAR</name>
<reference evidence="1" key="1">
    <citation type="submission" date="2023-03" db="EMBL/GenBank/DDBJ databases">
        <title>Massive genome expansion in bonnet fungi (Mycena s.s.) driven by repeated elements and novel gene families across ecological guilds.</title>
        <authorList>
            <consortium name="Lawrence Berkeley National Laboratory"/>
            <person name="Harder C.B."/>
            <person name="Miyauchi S."/>
            <person name="Viragh M."/>
            <person name="Kuo A."/>
            <person name="Thoen E."/>
            <person name="Andreopoulos B."/>
            <person name="Lu D."/>
            <person name="Skrede I."/>
            <person name="Drula E."/>
            <person name="Henrissat B."/>
            <person name="Morin E."/>
            <person name="Kohler A."/>
            <person name="Barry K."/>
            <person name="LaButti K."/>
            <person name="Morin E."/>
            <person name="Salamov A."/>
            <person name="Lipzen A."/>
            <person name="Mereny Z."/>
            <person name="Hegedus B."/>
            <person name="Baldrian P."/>
            <person name="Stursova M."/>
            <person name="Weitz H."/>
            <person name="Taylor A."/>
            <person name="Grigoriev I.V."/>
            <person name="Nagy L.G."/>
            <person name="Martin F."/>
            <person name="Kauserud H."/>
        </authorList>
    </citation>
    <scope>NUCLEOTIDE SEQUENCE</scope>
    <source>
        <strain evidence="1">9144</strain>
    </source>
</reference>
<sequence length="113" mass="12448">MADAAQVMYLARKIVGPIVLLAFAKACERAGVAPHRRSPWLLLLFLLRAAACAHALPPTLTAAAFAVFEYAFAPTWWHIQNADLFEQPKIDPAFLTHEFGGPLSSSSREEWKG</sequence>
<dbReference type="EMBL" id="JARJCW010000006">
    <property type="protein sequence ID" value="KAJ7223145.1"/>
    <property type="molecule type" value="Genomic_DNA"/>
</dbReference>
<accession>A0AAD7E0W7</accession>
<comment type="caution">
    <text evidence="1">The sequence shown here is derived from an EMBL/GenBank/DDBJ whole genome shotgun (WGS) entry which is preliminary data.</text>
</comment>
<evidence type="ECO:0000313" key="1">
    <source>
        <dbReference type="EMBL" id="KAJ7223145.1"/>
    </source>
</evidence>
<protein>
    <submittedName>
        <fullName evidence="1">Uncharacterized protein</fullName>
    </submittedName>
</protein>
<dbReference type="Proteomes" id="UP001219525">
    <property type="component" value="Unassembled WGS sequence"/>
</dbReference>
<proteinExistence type="predicted"/>
<evidence type="ECO:0000313" key="2">
    <source>
        <dbReference type="Proteomes" id="UP001219525"/>
    </source>
</evidence>
<dbReference type="AlphaFoldDB" id="A0AAD7E0W7"/>
<organism evidence="1 2">
    <name type="scientific">Mycena pura</name>
    <dbReference type="NCBI Taxonomy" id="153505"/>
    <lineage>
        <taxon>Eukaryota</taxon>
        <taxon>Fungi</taxon>
        <taxon>Dikarya</taxon>
        <taxon>Basidiomycota</taxon>
        <taxon>Agaricomycotina</taxon>
        <taxon>Agaricomycetes</taxon>
        <taxon>Agaricomycetidae</taxon>
        <taxon>Agaricales</taxon>
        <taxon>Marasmiineae</taxon>
        <taxon>Mycenaceae</taxon>
        <taxon>Mycena</taxon>
    </lineage>
</organism>
<gene>
    <name evidence="1" type="ORF">GGX14DRAFT_557717</name>
</gene>